<dbReference type="PROSITE" id="PS51186">
    <property type="entry name" value="GNAT"/>
    <property type="match status" value="1"/>
</dbReference>
<name>A0A4R2GV63_9ACTN</name>
<keyword evidence="3" id="KW-1185">Reference proteome</keyword>
<dbReference type="InterPro" id="IPR000182">
    <property type="entry name" value="GNAT_dom"/>
</dbReference>
<comment type="caution">
    <text evidence="2">The sequence shown here is derived from an EMBL/GenBank/DDBJ whole genome shotgun (WGS) entry which is preliminary data.</text>
</comment>
<dbReference type="Proteomes" id="UP000294508">
    <property type="component" value="Unassembled WGS sequence"/>
</dbReference>
<feature type="domain" description="N-acetyltransferase" evidence="1">
    <location>
        <begin position="10"/>
        <end position="177"/>
    </location>
</feature>
<organism evidence="2 3">
    <name type="scientific">Kribbella steppae</name>
    <dbReference type="NCBI Taxonomy" id="2512223"/>
    <lineage>
        <taxon>Bacteria</taxon>
        <taxon>Bacillati</taxon>
        <taxon>Actinomycetota</taxon>
        <taxon>Actinomycetes</taxon>
        <taxon>Propionibacteriales</taxon>
        <taxon>Kribbellaceae</taxon>
        <taxon>Kribbella</taxon>
    </lineage>
</organism>
<dbReference type="Pfam" id="PF13302">
    <property type="entry name" value="Acetyltransf_3"/>
    <property type="match status" value="1"/>
</dbReference>
<reference evidence="2 3" key="1">
    <citation type="journal article" date="2015" name="Stand. Genomic Sci.">
        <title>Genomic Encyclopedia of Bacterial and Archaeal Type Strains, Phase III: the genomes of soil and plant-associated and newly described type strains.</title>
        <authorList>
            <person name="Whitman W.B."/>
            <person name="Woyke T."/>
            <person name="Klenk H.P."/>
            <person name="Zhou Y."/>
            <person name="Lilburn T.G."/>
            <person name="Beck B.J."/>
            <person name="De Vos P."/>
            <person name="Vandamme P."/>
            <person name="Eisen J.A."/>
            <person name="Garrity G."/>
            <person name="Hugenholtz P."/>
            <person name="Kyrpides N.C."/>
        </authorList>
    </citation>
    <scope>NUCLEOTIDE SEQUENCE [LARGE SCALE GENOMIC DNA]</scope>
    <source>
        <strain evidence="2 3">VKM Ac-2572</strain>
    </source>
</reference>
<dbReference type="InterPro" id="IPR051531">
    <property type="entry name" value="N-acetyltransferase"/>
</dbReference>
<keyword evidence="2" id="KW-0808">Transferase</keyword>
<dbReference type="PANTHER" id="PTHR43792">
    <property type="entry name" value="GNAT FAMILY, PUTATIVE (AFU_ORTHOLOGUE AFUA_3G00765)-RELATED-RELATED"/>
    <property type="match status" value="1"/>
</dbReference>
<proteinExistence type="predicted"/>
<evidence type="ECO:0000313" key="3">
    <source>
        <dbReference type="Proteomes" id="UP000294508"/>
    </source>
</evidence>
<dbReference type="PANTHER" id="PTHR43792:SF1">
    <property type="entry name" value="N-ACETYLTRANSFERASE DOMAIN-CONTAINING PROTEIN"/>
    <property type="match status" value="1"/>
</dbReference>
<dbReference type="EMBL" id="SLWN01000024">
    <property type="protein sequence ID" value="TCO14374.1"/>
    <property type="molecule type" value="Genomic_DNA"/>
</dbReference>
<gene>
    <name evidence="2" type="ORF">EV652_12466</name>
</gene>
<evidence type="ECO:0000259" key="1">
    <source>
        <dbReference type="PROSITE" id="PS51186"/>
    </source>
</evidence>
<dbReference type="SUPFAM" id="SSF55729">
    <property type="entry name" value="Acyl-CoA N-acyltransferases (Nat)"/>
    <property type="match status" value="1"/>
</dbReference>
<sequence>MKPTIETERLVIRPWRDSDASDALVIYGDEQVTRWLTPTMSWVPNVLTMRDVLHRWKAQDVAPASHWAVELRDTRRVVGGVALLRLAPWEDLEIGWQLARTAWGHGYAVEAGAALADWSMHHAGVEELFALVGSTNARAAGTAKRIGMELIGETDKYHDQHLNLYRLRHYDLSYHADFPQRASET</sequence>
<accession>A0A4R2GV63</accession>
<protein>
    <submittedName>
        <fullName evidence="2">RimJ/RimL family protein N-acetyltransferase</fullName>
    </submittedName>
</protein>
<dbReference type="RefSeq" id="WP_132216504.1">
    <property type="nucleotide sequence ID" value="NZ_SLWN01000024.1"/>
</dbReference>
<dbReference type="InterPro" id="IPR016181">
    <property type="entry name" value="Acyl_CoA_acyltransferase"/>
</dbReference>
<evidence type="ECO:0000313" key="2">
    <source>
        <dbReference type="EMBL" id="TCO14374.1"/>
    </source>
</evidence>
<dbReference type="Gene3D" id="3.40.630.30">
    <property type="match status" value="1"/>
</dbReference>
<dbReference type="OrthoDB" id="3533156at2"/>
<dbReference type="GO" id="GO:0016747">
    <property type="term" value="F:acyltransferase activity, transferring groups other than amino-acyl groups"/>
    <property type="evidence" value="ECO:0007669"/>
    <property type="project" value="InterPro"/>
</dbReference>
<dbReference type="AlphaFoldDB" id="A0A4R2GV63"/>